<dbReference type="GO" id="GO:0046983">
    <property type="term" value="F:protein dimerization activity"/>
    <property type="evidence" value="ECO:0007669"/>
    <property type="project" value="InterPro"/>
</dbReference>
<name>A0A672HGU4_SALFA</name>
<dbReference type="Ensembl" id="ENSSFAT00005029211.1">
    <property type="protein sequence ID" value="ENSSFAP00005028150.1"/>
    <property type="gene ID" value="ENSSFAG00005014374.1"/>
</dbReference>
<dbReference type="OMA" id="CWLFGDR"/>
<reference evidence="4" key="2">
    <citation type="submission" date="2025-08" db="UniProtKB">
        <authorList>
            <consortium name="Ensembl"/>
        </authorList>
    </citation>
    <scope>IDENTIFICATION</scope>
</reference>
<dbReference type="SUPFAM" id="SSF53098">
    <property type="entry name" value="Ribonuclease H-like"/>
    <property type="match status" value="1"/>
</dbReference>
<dbReference type="Pfam" id="PF14291">
    <property type="entry name" value="DUF4371"/>
    <property type="match status" value="1"/>
</dbReference>
<evidence type="ECO:0000259" key="2">
    <source>
        <dbReference type="Pfam" id="PF05699"/>
    </source>
</evidence>
<dbReference type="InterPro" id="IPR008906">
    <property type="entry name" value="HATC_C_dom"/>
</dbReference>
<reference evidence="4" key="3">
    <citation type="submission" date="2025-09" db="UniProtKB">
        <authorList>
            <consortium name="Ensembl"/>
        </authorList>
    </citation>
    <scope>IDENTIFICATION</scope>
</reference>
<sequence>MEKQRQKSGYQKRKINEAKQEKKSKPPPPKHSDGELHGESDNEEEMEEEDRQLESIPGEEDMPVPPPESVKSKYPTDIGHFPDVLDANLKRYIVSMGPCKPTGPFPRDNKQGRRCFSNQIRLETNYWRQVLDRLINVTLTLATTNMPFRGHRETIGKANSGNFLAIVELTAKYDPVLQDLIDRPAQSVKYLSPAIQNELIDILAKHVKNDILEKIRAAPFFSVIMDTTQDIAKIDQMSQVYRYVTVERDDNGVAINVKINESFLGFSEVTDSHAGELANDITASIERNGLQLSKCRGQGYDKIRPMTDGEKCPNIGPIYRPADVSKFYDIIEHVYVFFSHSIKRWAMLSKMICPTRWSSRYDAVVALRHRYSDIMKVLIKLSLTSQNKDERDEATAMKRSIEKFSFICTLVLQSKILEHTNVVSKLLQSQDADLGTAVKLLDVTIKELTTFRDSFEDAKRAAEGLSVKWGVNKNFEDVRQRKVKKHFEELSQDERLADPESYYRVQVFTACLDVVISQLAHRFTGLRATVNTFNVIQPDTLCNATDDELVLQANALVEKYKQDISLEFPMQLVSFRGCLRESIAKVKTIRELTHLLIVENRSISSSFSEVCTALLLFLTIPVTVASAERSFSKLKLIKTFLRSTMGQGRLSGLAILSIENARARQLHTKDLIEEFAERKARKVQL</sequence>
<feature type="domain" description="HAT C-terminal dimerisation" evidence="2">
    <location>
        <begin position="604"/>
        <end position="660"/>
    </location>
</feature>
<dbReference type="InParanoid" id="A0A672HGU4"/>
<dbReference type="AlphaFoldDB" id="A0A672HGU4"/>
<protein>
    <recommendedName>
        <fullName evidence="6">HAT C-terminal dimerisation domain-containing protein</fullName>
    </recommendedName>
</protein>
<evidence type="ECO:0000313" key="4">
    <source>
        <dbReference type="Ensembl" id="ENSSFAP00005028150.1"/>
    </source>
</evidence>
<dbReference type="InterPro" id="IPR012337">
    <property type="entry name" value="RNaseH-like_sf"/>
</dbReference>
<dbReference type="Proteomes" id="UP000472267">
    <property type="component" value="Chromosome 16"/>
</dbReference>
<evidence type="ECO:0000256" key="1">
    <source>
        <dbReference type="SAM" id="MobiDB-lite"/>
    </source>
</evidence>
<dbReference type="InterPro" id="IPR025398">
    <property type="entry name" value="DUF4371"/>
</dbReference>
<accession>A0A672HGU4</accession>
<feature type="compositionally biased region" description="Basic and acidic residues" evidence="1">
    <location>
        <begin position="14"/>
        <end position="40"/>
    </location>
</feature>
<evidence type="ECO:0008006" key="6">
    <source>
        <dbReference type="Google" id="ProtNLM"/>
    </source>
</evidence>
<dbReference type="Pfam" id="PF05699">
    <property type="entry name" value="Dimer_Tnp_hAT"/>
    <property type="match status" value="1"/>
</dbReference>
<keyword evidence="5" id="KW-1185">Reference proteome</keyword>
<evidence type="ECO:0000259" key="3">
    <source>
        <dbReference type="Pfam" id="PF14291"/>
    </source>
</evidence>
<reference evidence="4" key="1">
    <citation type="submission" date="2019-06" db="EMBL/GenBank/DDBJ databases">
        <authorList>
            <consortium name="Wellcome Sanger Institute Data Sharing"/>
        </authorList>
    </citation>
    <scope>NUCLEOTIDE SEQUENCE [LARGE SCALE GENOMIC DNA]</scope>
</reference>
<feature type="domain" description="DUF4371" evidence="3">
    <location>
        <begin position="116"/>
        <end position="306"/>
    </location>
</feature>
<evidence type="ECO:0000313" key="5">
    <source>
        <dbReference type="Proteomes" id="UP000472267"/>
    </source>
</evidence>
<feature type="compositionally biased region" description="Acidic residues" evidence="1">
    <location>
        <begin position="41"/>
        <end position="62"/>
    </location>
</feature>
<proteinExistence type="predicted"/>
<feature type="region of interest" description="Disordered" evidence="1">
    <location>
        <begin position="1"/>
        <end position="75"/>
    </location>
</feature>
<dbReference type="PANTHER" id="PTHR45749:SF37">
    <property type="entry name" value="OS05G0311600 PROTEIN"/>
    <property type="match status" value="1"/>
</dbReference>
<dbReference type="PANTHER" id="PTHR45749">
    <property type="match status" value="1"/>
</dbReference>
<organism evidence="4 5">
    <name type="scientific">Salarias fasciatus</name>
    <name type="common">Jewelled blenny</name>
    <name type="synonym">Blennius fasciatus</name>
    <dbReference type="NCBI Taxonomy" id="181472"/>
    <lineage>
        <taxon>Eukaryota</taxon>
        <taxon>Metazoa</taxon>
        <taxon>Chordata</taxon>
        <taxon>Craniata</taxon>
        <taxon>Vertebrata</taxon>
        <taxon>Euteleostomi</taxon>
        <taxon>Actinopterygii</taxon>
        <taxon>Neopterygii</taxon>
        <taxon>Teleostei</taxon>
        <taxon>Neoteleostei</taxon>
        <taxon>Acanthomorphata</taxon>
        <taxon>Ovalentaria</taxon>
        <taxon>Blenniimorphae</taxon>
        <taxon>Blenniiformes</taxon>
        <taxon>Blennioidei</taxon>
        <taxon>Blenniidae</taxon>
        <taxon>Salariinae</taxon>
        <taxon>Salarias</taxon>
    </lineage>
</organism>